<dbReference type="GO" id="GO:0016758">
    <property type="term" value="F:hexosyltransferase activity"/>
    <property type="evidence" value="ECO:0007669"/>
    <property type="project" value="UniProtKB-ARBA"/>
</dbReference>
<dbReference type="AlphaFoldDB" id="A0A9D2H792"/>
<dbReference type="Pfam" id="PF00535">
    <property type="entry name" value="Glycos_transf_2"/>
    <property type="match status" value="1"/>
</dbReference>
<dbReference type="EMBL" id="DXAM01000140">
    <property type="protein sequence ID" value="HJA05199.1"/>
    <property type="molecule type" value="Genomic_DNA"/>
</dbReference>
<name>A0A9D2H792_9MICO</name>
<comment type="caution">
    <text evidence="2">The sequence shown here is derived from an EMBL/GenBank/DDBJ whole genome shotgun (WGS) entry which is preliminary data.</text>
</comment>
<dbReference type="PANTHER" id="PTHR22916">
    <property type="entry name" value="GLYCOSYLTRANSFERASE"/>
    <property type="match status" value="1"/>
</dbReference>
<dbReference type="InterPro" id="IPR029044">
    <property type="entry name" value="Nucleotide-diphossugar_trans"/>
</dbReference>
<accession>A0A9D2H792</accession>
<dbReference type="SUPFAM" id="SSF53448">
    <property type="entry name" value="Nucleotide-diphospho-sugar transferases"/>
    <property type="match status" value="1"/>
</dbReference>
<protein>
    <submittedName>
        <fullName evidence="2">Glycosyltransferase</fullName>
    </submittedName>
</protein>
<gene>
    <name evidence="2" type="ORF">H9800_10125</name>
</gene>
<organism evidence="2 3">
    <name type="scientific">Candidatus Microbacterium stercoravium</name>
    <dbReference type="NCBI Taxonomy" id="2838697"/>
    <lineage>
        <taxon>Bacteria</taxon>
        <taxon>Bacillati</taxon>
        <taxon>Actinomycetota</taxon>
        <taxon>Actinomycetes</taxon>
        <taxon>Micrococcales</taxon>
        <taxon>Microbacteriaceae</taxon>
        <taxon>Microbacterium</taxon>
    </lineage>
</organism>
<evidence type="ECO:0000313" key="2">
    <source>
        <dbReference type="EMBL" id="HJA05199.1"/>
    </source>
</evidence>
<evidence type="ECO:0000313" key="3">
    <source>
        <dbReference type="Proteomes" id="UP000824220"/>
    </source>
</evidence>
<dbReference type="InterPro" id="IPR001173">
    <property type="entry name" value="Glyco_trans_2-like"/>
</dbReference>
<evidence type="ECO:0000259" key="1">
    <source>
        <dbReference type="Pfam" id="PF00535"/>
    </source>
</evidence>
<feature type="domain" description="Glycosyltransferase 2-like" evidence="1">
    <location>
        <begin position="14"/>
        <end position="173"/>
    </location>
</feature>
<reference evidence="2" key="2">
    <citation type="submission" date="2021-04" db="EMBL/GenBank/DDBJ databases">
        <authorList>
            <person name="Gilroy R."/>
        </authorList>
    </citation>
    <scope>NUCLEOTIDE SEQUENCE</scope>
    <source>
        <strain evidence="2">ChiHjej8B7-3636</strain>
    </source>
</reference>
<reference evidence="2" key="1">
    <citation type="journal article" date="2021" name="PeerJ">
        <title>Extensive microbial diversity within the chicken gut microbiome revealed by metagenomics and culture.</title>
        <authorList>
            <person name="Gilroy R."/>
            <person name="Ravi A."/>
            <person name="Getino M."/>
            <person name="Pursley I."/>
            <person name="Horton D.L."/>
            <person name="Alikhan N.F."/>
            <person name="Baker D."/>
            <person name="Gharbi K."/>
            <person name="Hall N."/>
            <person name="Watson M."/>
            <person name="Adriaenssens E.M."/>
            <person name="Foster-Nyarko E."/>
            <person name="Jarju S."/>
            <person name="Secka A."/>
            <person name="Antonio M."/>
            <person name="Oren A."/>
            <person name="Chaudhuri R.R."/>
            <person name="La Ragione R."/>
            <person name="Hildebrand F."/>
            <person name="Pallen M.J."/>
        </authorList>
    </citation>
    <scope>NUCLEOTIDE SEQUENCE</scope>
    <source>
        <strain evidence="2">ChiHjej8B7-3636</strain>
    </source>
</reference>
<dbReference type="CDD" id="cd00761">
    <property type="entry name" value="Glyco_tranf_GTA_type"/>
    <property type="match status" value="1"/>
</dbReference>
<proteinExistence type="predicted"/>
<dbReference type="PANTHER" id="PTHR22916:SF3">
    <property type="entry name" value="UDP-GLCNAC:BETAGAL BETA-1,3-N-ACETYLGLUCOSAMINYLTRANSFERASE-LIKE PROTEIN 1"/>
    <property type="match status" value="1"/>
</dbReference>
<sequence length="572" mass="61575">MTGSAHDDTAPLLSVVIPTHNVRPWLRQALDSVLRQQADLEAIVVDDRSDDGTLDLAREVAERDPRVRVVASTGAGGGSARNTGAELARGRYLIFADGDDLIPDGAYAALVSSLEESGSDMAVGDYIKFRAVDTWRPTAAMPAFAQPAQRITLADAPTLLFSRPCWNRAFRRDFWSSSGIRFPDVPRSNDIVPMVRALVGASSIDVVDDVVYVYRERPGSGSMTARAGAATSLDSYLTQETECAALVRATGDAGLAAVFADLIWDRDAFVAVNRYLLAWESPSEGDKVIASRLRALLDIVPAPDGADPLRRLALTLAADGAFAAGHAVSRVAGGHPEGADPAEERADLVATWRALVAELDRRGPGDAERALIVERLSRQLAQPHTGRPEAWHALVDEAERVLGARVRLFAADAWQDPATHADRVAARERTAARAHGLAGGDLLAIDGTVSPDAGAVEIALFDGEASLDSGTPRLIRPVSTTWRTARDGVRTWSAAFPAHELPLHRPLTPVATADGAMWNVDAAFELPAFSRRDAFLYDIVDRILIVRRRRSWVVRGAVSAARRAVTALRRGR</sequence>
<dbReference type="Proteomes" id="UP000824220">
    <property type="component" value="Unassembled WGS sequence"/>
</dbReference>
<dbReference type="Gene3D" id="3.90.550.10">
    <property type="entry name" value="Spore Coat Polysaccharide Biosynthesis Protein SpsA, Chain A"/>
    <property type="match status" value="1"/>
</dbReference>